<evidence type="ECO:0000259" key="1">
    <source>
        <dbReference type="Pfam" id="PF09359"/>
    </source>
</evidence>
<dbReference type="RefSeq" id="WP_103265018.1">
    <property type="nucleotide sequence ID" value="NZ_CABMLE010000006.1"/>
</dbReference>
<dbReference type="Pfam" id="PF09359">
    <property type="entry name" value="VTC"/>
    <property type="match status" value="1"/>
</dbReference>
<dbReference type="AlphaFoldDB" id="A0A2K2UBN4"/>
<dbReference type="EMBL" id="PPEK01000006">
    <property type="protein sequence ID" value="PNV67733.1"/>
    <property type="molecule type" value="Genomic_DNA"/>
</dbReference>
<comment type="caution">
    <text evidence="2">The sequence shown here is derived from an EMBL/GenBank/DDBJ whole genome shotgun (WGS) entry which is preliminary data.</text>
</comment>
<feature type="domain" description="VTC" evidence="1">
    <location>
        <begin position="6"/>
        <end position="222"/>
    </location>
</feature>
<organism evidence="2 3">
    <name type="scientific">Enteroscipio rubneri</name>
    <dbReference type="NCBI Taxonomy" id="2070686"/>
    <lineage>
        <taxon>Bacteria</taxon>
        <taxon>Bacillati</taxon>
        <taxon>Actinomycetota</taxon>
        <taxon>Coriobacteriia</taxon>
        <taxon>Eggerthellales</taxon>
        <taxon>Eggerthellaceae</taxon>
        <taxon>Enteroscipio</taxon>
    </lineage>
</organism>
<dbReference type="InterPro" id="IPR018966">
    <property type="entry name" value="VTC_domain"/>
</dbReference>
<sequence>MRQVSRKEKKFLADAMNAKKLEHVLEQVLAEDSHNGLFGYSVRSLYFDTLHDRDFAEKLFGVDPRRKVRLRVYDPAAGFALLELKQKQGEHQRKRSLSLTQAEVCCLIDGDFDVLLEHPEPFAAEMHALMSINGYMPKAIVEYRRKAFVARENKIRVTLDSDIRATELNMDLFDPALPLYPVFDPFNVVLEVKFDGFLLSYVRSALNMVDKSELSVSKYCLARGVRMAYEF</sequence>
<accession>A0A2K2UBN4</accession>
<dbReference type="Proteomes" id="UP000236197">
    <property type="component" value="Unassembled WGS sequence"/>
</dbReference>
<reference evidence="3" key="1">
    <citation type="submission" date="2018-01" db="EMBL/GenBank/DDBJ databases">
        <title>Rubneribacter badeniensis gen. nov., sp. nov., and Colonibacter rubneri, gen. nov., sp. nov., WGS of new members of the Eggerthellaceae.</title>
        <authorList>
            <person name="Danylec N."/>
            <person name="Stoll D.A."/>
            <person name="Doetsch A."/>
            <person name="Kulling S.E."/>
            <person name="Huch M."/>
        </authorList>
    </citation>
    <scope>NUCLEOTIDE SEQUENCE [LARGE SCALE GENOMIC DNA]</scope>
    <source>
        <strain evidence="3">ResAG-96</strain>
    </source>
</reference>
<gene>
    <name evidence="2" type="ORF">C2L71_06755</name>
</gene>
<protein>
    <submittedName>
        <fullName evidence="2">Molecular chaperone</fullName>
    </submittedName>
</protein>
<dbReference type="GO" id="GO:0006799">
    <property type="term" value="P:polyphosphate biosynthetic process"/>
    <property type="evidence" value="ECO:0007669"/>
    <property type="project" value="UniProtKB-ARBA"/>
</dbReference>
<dbReference type="CDD" id="cd07750">
    <property type="entry name" value="PolyPPase_VTC_like"/>
    <property type="match status" value="1"/>
</dbReference>
<dbReference type="OrthoDB" id="9800181at2"/>
<dbReference type="Gene3D" id="3.20.100.30">
    <property type="entry name" value="VTC, catalytic tunnel domain"/>
    <property type="match status" value="1"/>
</dbReference>
<dbReference type="InterPro" id="IPR042267">
    <property type="entry name" value="VTC_sf"/>
</dbReference>
<evidence type="ECO:0000313" key="3">
    <source>
        <dbReference type="Proteomes" id="UP000236197"/>
    </source>
</evidence>
<proteinExistence type="predicted"/>
<name>A0A2K2UBN4_9ACTN</name>
<keyword evidence="3" id="KW-1185">Reference proteome</keyword>
<evidence type="ECO:0000313" key="2">
    <source>
        <dbReference type="EMBL" id="PNV67733.1"/>
    </source>
</evidence>